<proteinExistence type="predicted"/>
<reference evidence="2 3" key="1">
    <citation type="submission" date="2017-06" db="EMBL/GenBank/DDBJ databases">
        <authorList>
            <person name="Kim H.J."/>
            <person name="Triplett B.A."/>
        </authorList>
    </citation>
    <scope>NUCLEOTIDE SEQUENCE [LARGE SCALE GENOMIC DNA]</scope>
    <source>
        <strain evidence="2 3">CGMCC 4.1858</strain>
    </source>
</reference>
<evidence type="ECO:0000313" key="2">
    <source>
        <dbReference type="EMBL" id="SNS64022.1"/>
    </source>
</evidence>
<protein>
    <submittedName>
        <fullName evidence="2">Uncharacterized protein</fullName>
    </submittedName>
</protein>
<name>A0A239G5U3_9ACTN</name>
<evidence type="ECO:0000256" key="1">
    <source>
        <dbReference type="SAM" id="MobiDB-lite"/>
    </source>
</evidence>
<keyword evidence="3" id="KW-1185">Reference proteome</keyword>
<organism evidence="2 3">
    <name type="scientific">Actinacidiphila glaucinigra</name>
    <dbReference type="NCBI Taxonomy" id="235986"/>
    <lineage>
        <taxon>Bacteria</taxon>
        <taxon>Bacillati</taxon>
        <taxon>Actinomycetota</taxon>
        <taxon>Actinomycetes</taxon>
        <taxon>Kitasatosporales</taxon>
        <taxon>Streptomycetaceae</taxon>
        <taxon>Actinacidiphila</taxon>
    </lineage>
</organism>
<feature type="region of interest" description="Disordered" evidence="1">
    <location>
        <begin position="1"/>
        <end position="86"/>
    </location>
</feature>
<dbReference type="EMBL" id="FZOF01000007">
    <property type="protein sequence ID" value="SNS64022.1"/>
    <property type="molecule type" value="Genomic_DNA"/>
</dbReference>
<evidence type="ECO:0000313" key="3">
    <source>
        <dbReference type="Proteomes" id="UP000198280"/>
    </source>
</evidence>
<dbReference type="Proteomes" id="UP000198280">
    <property type="component" value="Unassembled WGS sequence"/>
</dbReference>
<dbReference type="AlphaFoldDB" id="A0A239G5U3"/>
<accession>A0A239G5U3</accession>
<gene>
    <name evidence="2" type="ORF">SAMN05216252_107226</name>
</gene>
<sequence length="86" mass="8473">MSFAAGSRTPHVPPADGGQGLTPAVENAPGGPAEPVSHAGQLTRRGMLPGDADPDEAARALIGSGRPGADASPRRAGVNADETPPN</sequence>